<dbReference type="Gene3D" id="2.60.120.10">
    <property type="entry name" value="Jelly Rolls"/>
    <property type="match status" value="1"/>
</dbReference>
<dbReference type="Pfam" id="PF07883">
    <property type="entry name" value="Cupin_2"/>
    <property type="match status" value="1"/>
</dbReference>
<comment type="caution">
    <text evidence="5">The sequence shown here is derived from an EMBL/GenBank/DDBJ whole genome shotgun (WGS) entry which is preliminary data.</text>
</comment>
<dbReference type="Pfam" id="PF12833">
    <property type="entry name" value="HTH_18"/>
    <property type="match status" value="1"/>
</dbReference>
<dbReference type="PRINTS" id="PR00032">
    <property type="entry name" value="HTHARAC"/>
</dbReference>
<dbReference type="PROSITE" id="PS00041">
    <property type="entry name" value="HTH_ARAC_FAMILY_1"/>
    <property type="match status" value="1"/>
</dbReference>
<organism evidence="5 6">
    <name type="scientific">Bradyrhizobium jicamae</name>
    <dbReference type="NCBI Taxonomy" id="280332"/>
    <lineage>
        <taxon>Bacteria</taxon>
        <taxon>Pseudomonadati</taxon>
        <taxon>Pseudomonadota</taxon>
        <taxon>Alphaproteobacteria</taxon>
        <taxon>Hyphomicrobiales</taxon>
        <taxon>Nitrobacteraceae</taxon>
        <taxon>Bradyrhizobium</taxon>
    </lineage>
</organism>
<evidence type="ECO:0000256" key="2">
    <source>
        <dbReference type="ARBA" id="ARBA00023125"/>
    </source>
</evidence>
<dbReference type="SUPFAM" id="SSF46689">
    <property type="entry name" value="Homeodomain-like"/>
    <property type="match status" value="1"/>
</dbReference>
<dbReference type="PROSITE" id="PS01124">
    <property type="entry name" value="HTH_ARAC_FAMILY_2"/>
    <property type="match status" value="1"/>
</dbReference>
<evidence type="ECO:0000256" key="3">
    <source>
        <dbReference type="ARBA" id="ARBA00023163"/>
    </source>
</evidence>
<dbReference type="Gene3D" id="1.10.10.60">
    <property type="entry name" value="Homeodomain-like"/>
    <property type="match status" value="2"/>
</dbReference>
<keyword evidence="2" id="KW-0238">DNA-binding</keyword>
<feature type="domain" description="HTH araC/xylS-type" evidence="4">
    <location>
        <begin position="159"/>
        <end position="256"/>
    </location>
</feature>
<reference evidence="6" key="1">
    <citation type="journal article" date="2021" name="ISME J.">
        <title>Evolutionary origin and ecological implication of a unique nif island in free-living Bradyrhizobium lineages.</title>
        <authorList>
            <person name="Tao J."/>
        </authorList>
    </citation>
    <scope>NUCLEOTIDE SEQUENCE [LARGE SCALE GENOMIC DNA]</scope>
    <source>
        <strain evidence="6">SZCCT0434</strain>
    </source>
</reference>
<keyword evidence="6" id="KW-1185">Reference proteome</keyword>
<dbReference type="InterPro" id="IPR011051">
    <property type="entry name" value="RmlC_Cupin_sf"/>
</dbReference>
<dbReference type="CDD" id="cd06124">
    <property type="entry name" value="cupin_NimR-like_N"/>
    <property type="match status" value="1"/>
</dbReference>
<evidence type="ECO:0000313" key="6">
    <source>
        <dbReference type="Proteomes" id="UP001315278"/>
    </source>
</evidence>
<dbReference type="SMART" id="SM00342">
    <property type="entry name" value="HTH_ARAC"/>
    <property type="match status" value="1"/>
</dbReference>
<dbReference type="InterPro" id="IPR018060">
    <property type="entry name" value="HTH_AraC"/>
</dbReference>
<proteinExistence type="predicted"/>
<keyword evidence="1" id="KW-0805">Transcription regulation</keyword>
<gene>
    <name evidence="5" type="ORF">JQ615_31705</name>
</gene>
<evidence type="ECO:0000313" key="5">
    <source>
        <dbReference type="EMBL" id="MBR0799943.1"/>
    </source>
</evidence>
<dbReference type="InterPro" id="IPR014710">
    <property type="entry name" value="RmlC-like_jellyroll"/>
</dbReference>
<dbReference type="InterPro" id="IPR009057">
    <property type="entry name" value="Homeodomain-like_sf"/>
</dbReference>
<dbReference type="PANTHER" id="PTHR11019">
    <property type="entry name" value="HTH-TYPE TRANSCRIPTIONAL REGULATOR NIMR"/>
    <property type="match status" value="1"/>
</dbReference>
<accession>A0ABS5FT58</accession>
<dbReference type="PANTHER" id="PTHR11019:SF199">
    <property type="entry name" value="HTH-TYPE TRANSCRIPTIONAL REGULATOR NIMR"/>
    <property type="match status" value="1"/>
</dbReference>
<sequence>MSWKSLESPRDLGSPDPIIVRVQSLPARSQFIEHSHSWNQLVYAVAGVLTVSAEGQSIAISPEQAVWLPTGTKHSVGSLMGAEFRSLWVAHDACPGIMPEVSVVEVSGLLRALIIEGATLSSVDDRDYANRVVGLILDQLRRARTTSAVLPWPKNPSLLALCEALYADPADTRDVDEWGRELGMSSRTLTRHFEQEVGMTLRAWRLRLRVFKAIELLCGDAPITDIALDLGYASASAFIYMFREEMGHSPLQYRRRLGGI</sequence>
<keyword evidence="3" id="KW-0804">Transcription</keyword>
<protein>
    <submittedName>
        <fullName evidence="5">Helix-turn-helix transcriptional regulator</fullName>
    </submittedName>
</protein>
<evidence type="ECO:0000256" key="1">
    <source>
        <dbReference type="ARBA" id="ARBA00023015"/>
    </source>
</evidence>
<dbReference type="InterPro" id="IPR018062">
    <property type="entry name" value="HTH_AraC-typ_CS"/>
</dbReference>
<dbReference type="InterPro" id="IPR020449">
    <property type="entry name" value="Tscrpt_reg_AraC-type_HTH"/>
</dbReference>
<dbReference type="SUPFAM" id="SSF51182">
    <property type="entry name" value="RmlC-like cupins"/>
    <property type="match status" value="1"/>
</dbReference>
<dbReference type="Proteomes" id="UP001315278">
    <property type="component" value="Unassembled WGS sequence"/>
</dbReference>
<evidence type="ECO:0000259" key="4">
    <source>
        <dbReference type="PROSITE" id="PS01124"/>
    </source>
</evidence>
<name>A0ABS5FT58_9BRAD</name>
<dbReference type="EMBL" id="JAFCJH010000046">
    <property type="protein sequence ID" value="MBR0799943.1"/>
    <property type="molecule type" value="Genomic_DNA"/>
</dbReference>
<dbReference type="InterPro" id="IPR013096">
    <property type="entry name" value="Cupin_2"/>
</dbReference>